<dbReference type="SUPFAM" id="SSF141868">
    <property type="entry name" value="EAL domain-like"/>
    <property type="match status" value="1"/>
</dbReference>
<dbReference type="EMBL" id="UHJG01000001">
    <property type="protein sequence ID" value="SUQ00836.1"/>
    <property type="molecule type" value="Genomic_DNA"/>
</dbReference>
<keyword evidence="2" id="KW-0973">c-di-GMP</keyword>
<dbReference type="Gene3D" id="3.30.70.270">
    <property type="match status" value="1"/>
</dbReference>
<dbReference type="InterPro" id="IPR001633">
    <property type="entry name" value="EAL_dom"/>
</dbReference>
<comment type="catalytic activity">
    <reaction evidence="3">
        <text>3',3'-c-di-GMP + H2O = 5'-phosphoguanylyl(3'-&gt;5')guanosine + H(+)</text>
        <dbReference type="Rhea" id="RHEA:24902"/>
        <dbReference type="ChEBI" id="CHEBI:15377"/>
        <dbReference type="ChEBI" id="CHEBI:15378"/>
        <dbReference type="ChEBI" id="CHEBI:58754"/>
        <dbReference type="ChEBI" id="CHEBI:58805"/>
        <dbReference type="EC" id="3.1.4.52"/>
    </reaction>
</comment>
<dbReference type="NCBIfam" id="NF007474">
    <property type="entry name" value="PRK10060.1"/>
    <property type="match status" value="1"/>
</dbReference>
<evidence type="ECO:0000256" key="2">
    <source>
        <dbReference type="ARBA" id="ARBA00022636"/>
    </source>
</evidence>
<dbReference type="PANTHER" id="PTHR44757:SF11">
    <property type="entry name" value="CYCLIC DI-GMP PHOSPHODIESTERASE PDER"/>
    <property type="match status" value="1"/>
</dbReference>
<feature type="domain" description="PAS" evidence="4">
    <location>
        <begin position="129"/>
        <end position="200"/>
    </location>
</feature>
<dbReference type="InterPro" id="IPR000014">
    <property type="entry name" value="PAS"/>
</dbReference>
<dbReference type="FunFam" id="3.20.20.450:FF:000001">
    <property type="entry name" value="Cyclic di-GMP phosphodiesterase yahA"/>
    <property type="match status" value="1"/>
</dbReference>
<dbReference type="PROSITE" id="PS50887">
    <property type="entry name" value="GGDEF"/>
    <property type="match status" value="1"/>
</dbReference>
<dbReference type="Gene3D" id="3.30.450.20">
    <property type="entry name" value="PAS domain"/>
    <property type="match status" value="1"/>
</dbReference>
<accession>A0A380QR16</accession>
<dbReference type="Pfam" id="PF00990">
    <property type="entry name" value="GGDEF"/>
    <property type="match status" value="1"/>
</dbReference>
<dbReference type="SUPFAM" id="SSF55073">
    <property type="entry name" value="Nucleotide cyclase"/>
    <property type="match status" value="1"/>
</dbReference>
<dbReference type="STRING" id="29486.UGYR_09945"/>
<reference evidence="7 8" key="1">
    <citation type="submission" date="2018-06" db="EMBL/GenBank/DDBJ databases">
        <authorList>
            <consortium name="Pathogen Informatics"/>
            <person name="Doyle S."/>
        </authorList>
    </citation>
    <scope>NUCLEOTIDE SEQUENCE [LARGE SCALE GENOMIC DNA]</scope>
    <source>
        <strain evidence="7 8">NCTC10476</strain>
    </source>
</reference>
<dbReference type="PANTHER" id="PTHR44757">
    <property type="entry name" value="DIGUANYLATE CYCLASE DGCP"/>
    <property type="match status" value="1"/>
</dbReference>
<dbReference type="SMART" id="SM00267">
    <property type="entry name" value="GGDEF"/>
    <property type="match status" value="1"/>
</dbReference>
<keyword evidence="8" id="KW-1185">Reference proteome</keyword>
<evidence type="ECO:0000259" key="5">
    <source>
        <dbReference type="PROSITE" id="PS50883"/>
    </source>
</evidence>
<sequence>MYLLVRFAVPKIHMNFFGVSLMFEDQDTSILNTYFGTHSPFWRLAFDSQALELSAVKGITNIAVPLESLQTAKVRALTAITSSLELHITIYGNPVHLHLVGRKINDKEWGGTASAYSDTEAVARDLVMGLSFAEQVVSEANSVIVILDKNGSVQRFNRLSEEYTGKKEQDVIGKNVFELFMTQKEGASSRKNIEGFFKRGASYEVERWVNTMKGKRLFLFRNKFVHSGSGKNELFLICSGTDITKERRAQERLRVLANTDMITGLPNRHAIHERINSAIQTRGESSVGIIYLDLDNFKKVNDHYGHMFGDRLLKDVSLSILSCLKENEMLARLGGDEFIVLIENTSIIELEETAQRILDQMRAPFRIGLIEVYTGCSIGIALCPQHGETLENIIRSADTAMYTAKELGKRTYSIFSQEMNKKVSEYMWLDTNLRKGLEQHQLIVFYQPKISTRTGEVVSVEALVRWSTTERGLIPPIEFISYAEESGLIAPLGQWVLQTAMQQAVDWQKKGIKLRIAVNISARQLVDEEIITAFIKSLESCGIQSSPIDVELTESCLIEDENAAINIIKQLKALGAEVHLDDFGTGYSSLSQLARIPIDAIKLDQSFVRGIDKNKVAQSLVRAITVVAETLQMRVIAEGVETAAEEEFLNSLGVDEKQGFLYAKPMPAEELEHWLSKYTPHLPNDLEDKT</sequence>
<feature type="domain" description="GGDEF" evidence="6">
    <location>
        <begin position="285"/>
        <end position="417"/>
    </location>
</feature>
<evidence type="ECO:0000259" key="4">
    <source>
        <dbReference type="PROSITE" id="PS50112"/>
    </source>
</evidence>
<dbReference type="InterPro" id="IPR000160">
    <property type="entry name" value="GGDEF_dom"/>
</dbReference>
<gene>
    <name evidence="7" type="primary">gmr_2</name>
    <name evidence="7" type="ORF">NCTC10476_02149</name>
</gene>
<evidence type="ECO:0000313" key="8">
    <source>
        <dbReference type="Proteomes" id="UP000255169"/>
    </source>
</evidence>
<dbReference type="PROSITE" id="PS50112">
    <property type="entry name" value="PAS"/>
    <property type="match status" value="1"/>
</dbReference>
<dbReference type="SMART" id="SM00091">
    <property type="entry name" value="PAS"/>
    <property type="match status" value="1"/>
</dbReference>
<dbReference type="AlphaFoldDB" id="A0A380QR16"/>
<feature type="domain" description="EAL" evidence="5">
    <location>
        <begin position="426"/>
        <end position="679"/>
    </location>
</feature>
<dbReference type="CDD" id="cd01949">
    <property type="entry name" value="GGDEF"/>
    <property type="match status" value="1"/>
</dbReference>
<dbReference type="InterPro" id="IPR043128">
    <property type="entry name" value="Rev_trsase/Diguanyl_cyclase"/>
</dbReference>
<proteinExistence type="predicted"/>
<keyword evidence="7" id="KW-0378">Hydrolase</keyword>
<dbReference type="EC" id="3.1.4.52" evidence="1"/>
<dbReference type="Pfam" id="PF13426">
    <property type="entry name" value="PAS_9"/>
    <property type="match status" value="1"/>
</dbReference>
<protein>
    <recommendedName>
        <fullName evidence="1">cyclic-guanylate-specific phosphodiesterase</fullName>
        <ecNumber evidence="1">3.1.4.52</ecNumber>
    </recommendedName>
</protein>
<name>A0A380QR16_YERRU</name>
<dbReference type="NCBIfam" id="TIGR00254">
    <property type="entry name" value="GGDEF"/>
    <property type="match status" value="1"/>
</dbReference>
<dbReference type="NCBIfam" id="TIGR00229">
    <property type="entry name" value="sensory_box"/>
    <property type="match status" value="1"/>
</dbReference>
<evidence type="ECO:0000256" key="1">
    <source>
        <dbReference type="ARBA" id="ARBA00012282"/>
    </source>
</evidence>
<dbReference type="InterPro" id="IPR035965">
    <property type="entry name" value="PAS-like_dom_sf"/>
</dbReference>
<evidence type="ECO:0000259" key="6">
    <source>
        <dbReference type="PROSITE" id="PS50887"/>
    </source>
</evidence>
<dbReference type="Gene3D" id="3.20.20.450">
    <property type="entry name" value="EAL domain"/>
    <property type="match status" value="1"/>
</dbReference>
<dbReference type="PROSITE" id="PS50883">
    <property type="entry name" value="EAL"/>
    <property type="match status" value="1"/>
</dbReference>
<dbReference type="InterPro" id="IPR035919">
    <property type="entry name" value="EAL_sf"/>
</dbReference>
<dbReference type="Pfam" id="PF00563">
    <property type="entry name" value="EAL"/>
    <property type="match status" value="1"/>
</dbReference>
<evidence type="ECO:0000313" key="7">
    <source>
        <dbReference type="EMBL" id="SUQ00836.1"/>
    </source>
</evidence>
<dbReference type="SUPFAM" id="SSF55785">
    <property type="entry name" value="PYP-like sensor domain (PAS domain)"/>
    <property type="match status" value="1"/>
</dbReference>
<organism evidence="7 8">
    <name type="scientific">Yersinia ruckeri</name>
    <dbReference type="NCBI Taxonomy" id="29486"/>
    <lineage>
        <taxon>Bacteria</taxon>
        <taxon>Pseudomonadati</taxon>
        <taxon>Pseudomonadota</taxon>
        <taxon>Gammaproteobacteria</taxon>
        <taxon>Enterobacterales</taxon>
        <taxon>Yersiniaceae</taxon>
        <taxon>Yersinia</taxon>
    </lineage>
</organism>
<dbReference type="GO" id="GO:0071111">
    <property type="term" value="F:cyclic-guanylate-specific phosphodiesterase activity"/>
    <property type="evidence" value="ECO:0007669"/>
    <property type="project" value="UniProtKB-EC"/>
</dbReference>
<dbReference type="CDD" id="cd01948">
    <property type="entry name" value="EAL"/>
    <property type="match status" value="1"/>
</dbReference>
<dbReference type="CDD" id="cd00130">
    <property type="entry name" value="PAS"/>
    <property type="match status" value="1"/>
</dbReference>
<dbReference type="InterPro" id="IPR029787">
    <property type="entry name" value="Nucleotide_cyclase"/>
</dbReference>
<dbReference type="Proteomes" id="UP000255169">
    <property type="component" value="Unassembled WGS sequence"/>
</dbReference>
<dbReference type="InterPro" id="IPR052155">
    <property type="entry name" value="Biofilm_reg_signaling"/>
</dbReference>
<evidence type="ECO:0000256" key="3">
    <source>
        <dbReference type="ARBA" id="ARBA00034290"/>
    </source>
</evidence>
<dbReference type="SMART" id="SM00052">
    <property type="entry name" value="EAL"/>
    <property type="match status" value="1"/>
</dbReference>